<dbReference type="AlphaFoldDB" id="A0AAD4MQ40"/>
<dbReference type="SUPFAM" id="SSF52047">
    <property type="entry name" value="RNI-like"/>
    <property type="match status" value="2"/>
</dbReference>
<sequence length="698" mass="81076">MASSKFKDYKFECVYCDPKLEMHFSTTIEAMLKHCRTAHGVEEQAQIFEKLPRQERLKIERVCKKWQNVGKNLSWANYKVFDNLKYHNWPEKRFMEIKPFFERCGRHLRHLTLRTWSPQAVLAFIRMAPNVQHLRLSEETLNDDFLQELAKIVPGLKSLDLTIPRRFDENTSPDYAVGLIECFKAMKDLEYLSIYHHHRYDKGILFNLYSFVQFPPNLKYLDLTRVSNAAQILSWVAKECRHLKGLSLSWGVKENTLQAISQLKSLTYLEMRKITVPCDIGYVLEALSELRALSMSNLDEKMISEIAQHCKKLEHLRIDKVSPETHGSLLRLATLPNLCSLDIWSDNYPKEQTTELINRLIANDKLQYIRMATAKKDSLEPDVLFQMLRRCKNIQSIGLEFGRINRDLYSKICQVVDEIDEEQRQNCELPGMIHPIVEVECNSGLSEFVPYEYKWLKFTNGGGIWKMSLNKWKYGSLSAGKPFDWKPPYEIGYVFEELTELRALEVNTLDEETISAIMKHSNKLEHLAIYCRNDTISAEQHAAILRLASLPNLCSLEIWPKNYPKEQRTELVNRLIAKGNLQYINVRGQALLEPGILLELLRRCKSIRSIALDFGPINSDFHSKICQAVDEIDEEYKKQSEIAGINGMTHPIVQVQYNKYMAGNITTPYKWLKFKDQDDVSSAICEKWKFGWLGAGKP</sequence>
<comment type="caution">
    <text evidence="2">The sequence shown here is derived from an EMBL/GenBank/DDBJ whole genome shotgun (WGS) entry which is preliminary data.</text>
</comment>
<name>A0AAD4MQ40_9BILA</name>
<proteinExistence type="predicted"/>
<organism evidence="2 3">
    <name type="scientific">Ditylenchus destructor</name>
    <dbReference type="NCBI Taxonomy" id="166010"/>
    <lineage>
        <taxon>Eukaryota</taxon>
        <taxon>Metazoa</taxon>
        <taxon>Ecdysozoa</taxon>
        <taxon>Nematoda</taxon>
        <taxon>Chromadorea</taxon>
        <taxon>Rhabditida</taxon>
        <taxon>Tylenchina</taxon>
        <taxon>Tylenchomorpha</taxon>
        <taxon>Sphaerularioidea</taxon>
        <taxon>Anguinidae</taxon>
        <taxon>Anguininae</taxon>
        <taxon>Ditylenchus</taxon>
    </lineage>
</organism>
<accession>A0AAD4MQ40</accession>
<reference evidence="2" key="1">
    <citation type="submission" date="2022-01" db="EMBL/GenBank/DDBJ databases">
        <title>Genome Sequence Resource for Two Populations of Ditylenchus destructor, the Migratory Endoparasitic Phytonematode.</title>
        <authorList>
            <person name="Zhang H."/>
            <person name="Lin R."/>
            <person name="Xie B."/>
        </authorList>
    </citation>
    <scope>NUCLEOTIDE SEQUENCE</scope>
    <source>
        <strain evidence="2">BazhouSP</strain>
    </source>
</reference>
<dbReference type="PANTHER" id="PTHR38926:SF5">
    <property type="entry name" value="F-BOX AND LEUCINE-RICH REPEAT PROTEIN 6"/>
    <property type="match status" value="1"/>
</dbReference>
<evidence type="ECO:0000259" key="1">
    <source>
        <dbReference type="Pfam" id="PF00646"/>
    </source>
</evidence>
<dbReference type="PANTHER" id="PTHR38926">
    <property type="entry name" value="F-BOX DOMAIN CONTAINING PROTEIN, EXPRESSED"/>
    <property type="match status" value="1"/>
</dbReference>
<dbReference type="InterPro" id="IPR001810">
    <property type="entry name" value="F-box_dom"/>
</dbReference>
<dbReference type="Proteomes" id="UP001201812">
    <property type="component" value="Unassembled WGS sequence"/>
</dbReference>
<evidence type="ECO:0000313" key="2">
    <source>
        <dbReference type="EMBL" id="KAI1702302.1"/>
    </source>
</evidence>
<dbReference type="Pfam" id="PF00646">
    <property type="entry name" value="F-box"/>
    <property type="match status" value="1"/>
</dbReference>
<keyword evidence="3" id="KW-1185">Reference proteome</keyword>
<gene>
    <name evidence="2" type="ORF">DdX_15571</name>
</gene>
<protein>
    <submittedName>
        <fullName evidence="2">F-box/LRR-repeat protein 2-like</fullName>
    </submittedName>
</protein>
<dbReference type="EMBL" id="JAKKPZ010000101">
    <property type="protein sequence ID" value="KAI1702302.1"/>
    <property type="molecule type" value="Genomic_DNA"/>
</dbReference>
<dbReference type="Gene3D" id="3.80.10.10">
    <property type="entry name" value="Ribonuclease Inhibitor"/>
    <property type="match status" value="3"/>
</dbReference>
<evidence type="ECO:0000313" key="3">
    <source>
        <dbReference type="Proteomes" id="UP001201812"/>
    </source>
</evidence>
<feature type="domain" description="F-box" evidence="1">
    <location>
        <begin position="46"/>
        <end position="72"/>
    </location>
</feature>
<dbReference type="InterPro" id="IPR032675">
    <property type="entry name" value="LRR_dom_sf"/>
</dbReference>